<dbReference type="Proteomes" id="UP000652761">
    <property type="component" value="Unassembled WGS sequence"/>
</dbReference>
<proteinExistence type="inferred from homology"/>
<comment type="subcellular location">
    <subcellularLocation>
        <location evidence="1">Membrane</location>
    </subcellularLocation>
</comment>
<keyword evidence="5 11" id="KW-0479">Metal-binding</keyword>
<gene>
    <name evidence="13" type="ORF">Taro_034244</name>
</gene>
<dbReference type="PANTHER" id="PTHR24282">
    <property type="entry name" value="CYTOCHROME P450 FAMILY MEMBER"/>
    <property type="match status" value="1"/>
</dbReference>
<evidence type="ECO:0000256" key="12">
    <source>
        <dbReference type="RuleBase" id="RU000461"/>
    </source>
</evidence>
<evidence type="ECO:0000256" key="11">
    <source>
        <dbReference type="PIRSR" id="PIRSR602401-1"/>
    </source>
</evidence>
<keyword evidence="7 12" id="KW-0560">Oxidoreductase</keyword>
<comment type="cofactor">
    <cofactor evidence="11">
        <name>heme</name>
        <dbReference type="ChEBI" id="CHEBI:30413"/>
    </cofactor>
</comment>
<evidence type="ECO:0000256" key="8">
    <source>
        <dbReference type="ARBA" id="ARBA00023004"/>
    </source>
</evidence>
<evidence type="ECO:0000313" key="13">
    <source>
        <dbReference type="EMBL" id="MQM01498.1"/>
    </source>
</evidence>
<evidence type="ECO:0000256" key="4">
    <source>
        <dbReference type="ARBA" id="ARBA00022692"/>
    </source>
</evidence>
<evidence type="ECO:0000256" key="5">
    <source>
        <dbReference type="ARBA" id="ARBA00022723"/>
    </source>
</evidence>
<comment type="similarity">
    <text evidence="2 12">Belongs to the cytochrome P450 family.</text>
</comment>
<dbReference type="GO" id="GO:0016020">
    <property type="term" value="C:membrane"/>
    <property type="evidence" value="ECO:0007669"/>
    <property type="project" value="UniProtKB-SubCell"/>
</dbReference>
<keyword evidence="9 12" id="KW-0503">Monooxygenase</keyword>
<evidence type="ECO:0000256" key="3">
    <source>
        <dbReference type="ARBA" id="ARBA00022617"/>
    </source>
</evidence>
<dbReference type="AlphaFoldDB" id="A0A843W3J9"/>
<dbReference type="Pfam" id="PF00067">
    <property type="entry name" value="p450"/>
    <property type="match status" value="1"/>
</dbReference>
<sequence>MRDFLRLNKEARSRPMPAISHDIAPRVYPFLHQSMAKHDFLRMGRIGRSDPNQDRGRSDSVLYASSRGLLAKARSWPAMISSMASTEDTTRVGDLVQLQQHEWAVLVREHCQGELGVGAQLVSCILNFKDDMLYKWFLPILKKHIYDDHHNDFFFNFEDVGKICCTWFGPYPRVIISNLDMIRDILSTKFDHFEKSKINPLAELLITGLLTYEGDKWAKHRRIINPAFHVEKLKRMLPAFSTCCAELIAGWEKLVGPNGSCELDVWPDLQNFTGDVISRTAFGSSFEEGRRIFQLQVEQAELLIQGLQNIFIPGYRFFPTKRNRRMKEIAKEVRELLRNMIMKREKAMKLGVTPNDDLLSLLLESNLKYYKENGSVEKFKMTSEDVIEECKLFYFAGQETTSVLLTWTMVVLSVNPSWQARAREEVLQVFGKAKPDFDSLSQLKVVTMILYEVLRLYPPAAFLLRTTNKTMELGGFTFPSGVHFLLPILSIHHDPMLWGEDANEFNPQRFSEGVSKASKHQMAFFPFGSGPRICIGQNFAMVEAKLGLATILQHFIFDLAPSYRHAPYTIITLQPQHGAQLILHKL</sequence>
<dbReference type="InterPro" id="IPR036396">
    <property type="entry name" value="Cyt_P450_sf"/>
</dbReference>
<name>A0A843W3J9_COLES</name>
<dbReference type="Gene3D" id="1.10.630.10">
    <property type="entry name" value="Cytochrome P450"/>
    <property type="match status" value="1"/>
</dbReference>
<keyword evidence="8 11" id="KW-0408">Iron</keyword>
<evidence type="ECO:0000256" key="2">
    <source>
        <dbReference type="ARBA" id="ARBA00010617"/>
    </source>
</evidence>
<dbReference type="InterPro" id="IPR001128">
    <property type="entry name" value="Cyt_P450"/>
</dbReference>
<dbReference type="PROSITE" id="PS00086">
    <property type="entry name" value="CYTOCHROME_P450"/>
    <property type="match status" value="1"/>
</dbReference>
<keyword evidence="4" id="KW-0812">Transmembrane</keyword>
<dbReference type="PANTHER" id="PTHR24282:SF255">
    <property type="entry name" value="CYTOCHROME P450 72A11-RELATED"/>
    <property type="match status" value="1"/>
</dbReference>
<evidence type="ECO:0000256" key="7">
    <source>
        <dbReference type="ARBA" id="ARBA00023002"/>
    </source>
</evidence>
<evidence type="ECO:0008006" key="15">
    <source>
        <dbReference type="Google" id="ProtNLM"/>
    </source>
</evidence>
<keyword evidence="3 11" id="KW-0349">Heme</keyword>
<dbReference type="EMBL" id="NMUH01002687">
    <property type="protein sequence ID" value="MQM01498.1"/>
    <property type="molecule type" value="Genomic_DNA"/>
</dbReference>
<dbReference type="GO" id="GO:0004497">
    <property type="term" value="F:monooxygenase activity"/>
    <property type="evidence" value="ECO:0007669"/>
    <property type="project" value="UniProtKB-KW"/>
</dbReference>
<dbReference type="OrthoDB" id="1470350at2759"/>
<dbReference type="PRINTS" id="PR00385">
    <property type="entry name" value="P450"/>
</dbReference>
<evidence type="ECO:0000256" key="6">
    <source>
        <dbReference type="ARBA" id="ARBA00022989"/>
    </source>
</evidence>
<dbReference type="GO" id="GO:0020037">
    <property type="term" value="F:heme binding"/>
    <property type="evidence" value="ECO:0007669"/>
    <property type="project" value="InterPro"/>
</dbReference>
<protein>
    <recommendedName>
        <fullName evidence="15">Cytochrome P450</fullName>
    </recommendedName>
</protein>
<evidence type="ECO:0000256" key="9">
    <source>
        <dbReference type="ARBA" id="ARBA00023033"/>
    </source>
</evidence>
<evidence type="ECO:0000313" key="14">
    <source>
        <dbReference type="Proteomes" id="UP000652761"/>
    </source>
</evidence>
<organism evidence="13 14">
    <name type="scientific">Colocasia esculenta</name>
    <name type="common">Wild taro</name>
    <name type="synonym">Arum esculentum</name>
    <dbReference type="NCBI Taxonomy" id="4460"/>
    <lineage>
        <taxon>Eukaryota</taxon>
        <taxon>Viridiplantae</taxon>
        <taxon>Streptophyta</taxon>
        <taxon>Embryophyta</taxon>
        <taxon>Tracheophyta</taxon>
        <taxon>Spermatophyta</taxon>
        <taxon>Magnoliopsida</taxon>
        <taxon>Liliopsida</taxon>
        <taxon>Araceae</taxon>
        <taxon>Aroideae</taxon>
        <taxon>Colocasieae</taxon>
        <taxon>Colocasia</taxon>
    </lineage>
</organism>
<dbReference type="InterPro" id="IPR050665">
    <property type="entry name" value="Cytochrome_P450_Monooxygen"/>
</dbReference>
<keyword evidence="10" id="KW-0472">Membrane</keyword>
<dbReference type="GO" id="GO:0016705">
    <property type="term" value="F:oxidoreductase activity, acting on paired donors, with incorporation or reduction of molecular oxygen"/>
    <property type="evidence" value="ECO:0007669"/>
    <property type="project" value="InterPro"/>
</dbReference>
<evidence type="ECO:0000256" key="1">
    <source>
        <dbReference type="ARBA" id="ARBA00004370"/>
    </source>
</evidence>
<dbReference type="InterPro" id="IPR017972">
    <property type="entry name" value="Cyt_P450_CS"/>
</dbReference>
<comment type="caution">
    <text evidence="13">The sequence shown here is derived from an EMBL/GenBank/DDBJ whole genome shotgun (WGS) entry which is preliminary data.</text>
</comment>
<evidence type="ECO:0000256" key="10">
    <source>
        <dbReference type="ARBA" id="ARBA00023136"/>
    </source>
</evidence>
<accession>A0A843W3J9</accession>
<dbReference type="SUPFAM" id="SSF48264">
    <property type="entry name" value="Cytochrome P450"/>
    <property type="match status" value="1"/>
</dbReference>
<dbReference type="GO" id="GO:0006629">
    <property type="term" value="P:lipid metabolic process"/>
    <property type="evidence" value="ECO:0007669"/>
    <property type="project" value="UniProtKB-ARBA"/>
</dbReference>
<dbReference type="InterPro" id="IPR002401">
    <property type="entry name" value="Cyt_P450_E_grp-I"/>
</dbReference>
<reference evidence="13" key="1">
    <citation type="submission" date="2017-07" db="EMBL/GenBank/DDBJ databases">
        <title>Taro Niue Genome Assembly and Annotation.</title>
        <authorList>
            <person name="Atibalentja N."/>
            <person name="Keating K."/>
            <person name="Fields C.J."/>
        </authorList>
    </citation>
    <scope>NUCLEOTIDE SEQUENCE</scope>
    <source>
        <strain evidence="13">Niue_2</strain>
        <tissue evidence="13">Leaf</tissue>
    </source>
</reference>
<dbReference type="PRINTS" id="PR00463">
    <property type="entry name" value="EP450I"/>
</dbReference>
<keyword evidence="14" id="KW-1185">Reference proteome</keyword>
<feature type="binding site" description="axial binding residue" evidence="11">
    <location>
        <position position="534"/>
    </location>
    <ligand>
        <name>heme</name>
        <dbReference type="ChEBI" id="CHEBI:30413"/>
    </ligand>
    <ligandPart>
        <name>Fe</name>
        <dbReference type="ChEBI" id="CHEBI:18248"/>
    </ligandPart>
</feature>
<keyword evidence="6" id="KW-1133">Transmembrane helix</keyword>
<dbReference type="GO" id="GO:0005506">
    <property type="term" value="F:iron ion binding"/>
    <property type="evidence" value="ECO:0007669"/>
    <property type="project" value="InterPro"/>
</dbReference>